<protein>
    <recommendedName>
        <fullName evidence="1">RNase H type-1 domain-containing protein</fullName>
    </recommendedName>
</protein>
<organism evidence="2">
    <name type="scientific">Opuntia streptacantha</name>
    <name type="common">Prickly pear cactus</name>
    <name type="synonym">Opuntia cardona</name>
    <dbReference type="NCBI Taxonomy" id="393608"/>
    <lineage>
        <taxon>Eukaryota</taxon>
        <taxon>Viridiplantae</taxon>
        <taxon>Streptophyta</taxon>
        <taxon>Embryophyta</taxon>
        <taxon>Tracheophyta</taxon>
        <taxon>Spermatophyta</taxon>
        <taxon>Magnoliopsida</taxon>
        <taxon>eudicotyledons</taxon>
        <taxon>Gunneridae</taxon>
        <taxon>Pentapetalae</taxon>
        <taxon>Caryophyllales</taxon>
        <taxon>Cactineae</taxon>
        <taxon>Cactaceae</taxon>
        <taxon>Opuntioideae</taxon>
        <taxon>Opuntia</taxon>
    </lineage>
</organism>
<dbReference type="PANTHER" id="PTHR47074">
    <property type="entry name" value="BNAC02G40300D PROTEIN"/>
    <property type="match status" value="1"/>
</dbReference>
<dbReference type="Gene3D" id="3.30.420.10">
    <property type="entry name" value="Ribonuclease H-like superfamily/Ribonuclease H"/>
    <property type="match status" value="1"/>
</dbReference>
<dbReference type="GO" id="GO:0003676">
    <property type="term" value="F:nucleic acid binding"/>
    <property type="evidence" value="ECO:0007669"/>
    <property type="project" value="InterPro"/>
</dbReference>
<dbReference type="InterPro" id="IPR044730">
    <property type="entry name" value="RNase_H-like_dom_plant"/>
</dbReference>
<sequence length="208" mass="23623">MLDAEQSGLFITLIWGLWVLRNRWVFEGKRENVGISLVRFVDFWRRYVEAKMVQKTHCKGKAEMVPKWSPPPGGFLKANVDASTGRDSMRGLGVIVRNSKGDIMVVAHKSFWADWDVDTMEAFAVFYGLKVCWEAGYWRIEVEMDSKTVAEALNRRKNLQNYTSTFIHDAHTLGSLFIAISFSHVRRSANVVAHELARLALASEGGKI</sequence>
<feature type="domain" description="RNase H type-1" evidence="1">
    <location>
        <begin position="79"/>
        <end position="199"/>
    </location>
</feature>
<dbReference type="InterPro" id="IPR012337">
    <property type="entry name" value="RNaseH-like_sf"/>
</dbReference>
<name>A0A7C9B183_OPUST</name>
<reference evidence="2" key="1">
    <citation type="journal article" date="2013" name="J. Plant Res.">
        <title>Effect of fungi and light on seed germination of three Opuntia species from semiarid lands of central Mexico.</title>
        <authorList>
            <person name="Delgado-Sanchez P."/>
            <person name="Jimenez-Bremont J.F."/>
            <person name="Guerrero-Gonzalez Mde L."/>
            <person name="Flores J."/>
        </authorList>
    </citation>
    <scope>NUCLEOTIDE SEQUENCE</scope>
    <source>
        <tissue evidence="2">Cladode</tissue>
    </source>
</reference>
<dbReference type="Pfam" id="PF13456">
    <property type="entry name" value="RVT_3"/>
    <property type="match status" value="1"/>
</dbReference>
<dbReference type="SUPFAM" id="SSF53098">
    <property type="entry name" value="Ribonuclease H-like"/>
    <property type="match status" value="1"/>
</dbReference>
<dbReference type="InterPro" id="IPR002156">
    <property type="entry name" value="RNaseH_domain"/>
</dbReference>
<evidence type="ECO:0000259" key="1">
    <source>
        <dbReference type="Pfam" id="PF13456"/>
    </source>
</evidence>
<dbReference type="InterPro" id="IPR052929">
    <property type="entry name" value="RNase_H-like_EbsB-rel"/>
</dbReference>
<dbReference type="AlphaFoldDB" id="A0A7C9B183"/>
<dbReference type="GO" id="GO:0004523">
    <property type="term" value="F:RNA-DNA hybrid ribonuclease activity"/>
    <property type="evidence" value="ECO:0007669"/>
    <property type="project" value="InterPro"/>
</dbReference>
<accession>A0A7C9B183</accession>
<dbReference type="InterPro" id="IPR036397">
    <property type="entry name" value="RNaseH_sf"/>
</dbReference>
<dbReference type="CDD" id="cd06222">
    <property type="entry name" value="RNase_H_like"/>
    <property type="match status" value="1"/>
</dbReference>
<proteinExistence type="predicted"/>
<dbReference type="EMBL" id="GISG01284275">
    <property type="protein sequence ID" value="MBA4679711.1"/>
    <property type="molecule type" value="Transcribed_RNA"/>
</dbReference>
<evidence type="ECO:0000313" key="2">
    <source>
        <dbReference type="EMBL" id="MBA4679711.1"/>
    </source>
</evidence>
<reference evidence="2" key="2">
    <citation type="submission" date="2020-07" db="EMBL/GenBank/DDBJ databases">
        <authorList>
            <person name="Vera ALvarez R."/>
            <person name="Arias-Moreno D.M."/>
            <person name="Jimenez-Jacinto V."/>
            <person name="Jimenez-Bremont J.F."/>
            <person name="Swaminathan K."/>
            <person name="Moose S.P."/>
            <person name="Guerrero-Gonzalez M.L."/>
            <person name="Marino-Ramirez L."/>
            <person name="Landsman D."/>
            <person name="Rodriguez-Kessler M."/>
            <person name="Delgado-Sanchez P."/>
        </authorList>
    </citation>
    <scope>NUCLEOTIDE SEQUENCE</scope>
    <source>
        <tissue evidence="2">Cladode</tissue>
    </source>
</reference>
<dbReference type="PANTHER" id="PTHR47074:SF11">
    <property type="entry name" value="REVERSE TRANSCRIPTASE-LIKE PROTEIN"/>
    <property type="match status" value="1"/>
</dbReference>